<dbReference type="PRINTS" id="PR00096">
    <property type="entry name" value="GATASE"/>
</dbReference>
<dbReference type="PANTHER" id="PTHR43418">
    <property type="entry name" value="MULTIFUNCTIONAL TRYPTOPHAN BIOSYNTHESIS PROTEIN-RELATED"/>
    <property type="match status" value="1"/>
</dbReference>
<organism evidence="3 4">
    <name type="scientific">Candidatus Haliotispira prima</name>
    <dbReference type="NCBI Taxonomy" id="3034016"/>
    <lineage>
        <taxon>Bacteria</taxon>
        <taxon>Pseudomonadati</taxon>
        <taxon>Spirochaetota</taxon>
        <taxon>Spirochaetia</taxon>
        <taxon>Spirochaetales</taxon>
        <taxon>Spirochaetaceae</taxon>
        <taxon>Candidatus Haliotispira</taxon>
    </lineage>
</organism>
<evidence type="ECO:0000313" key="3">
    <source>
        <dbReference type="EMBL" id="WGK69559.1"/>
    </source>
</evidence>
<dbReference type="Proteomes" id="UP001228690">
    <property type="component" value="Chromosome"/>
</dbReference>
<dbReference type="CDD" id="cd01743">
    <property type="entry name" value="GATase1_Anthranilate_Synthase"/>
    <property type="match status" value="1"/>
</dbReference>
<dbReference type="NCBIfam" id="TIGR00566">
    <property type="entry name" value="trpG_papA"/>
    <property type="match status" value="1"/>
</dbReference>
<dbReference type="PRINTS" id="PR00097">
    <property type="entry name" value="ANTSNTHASEII"/>
</dbReference>
<dbReference type="SUPFAM" id="SSF52317">
    <property type="entry name" value="Class I glutamine amidotransferase-like"/>
    <property type="match status" value="1"/>
</dbReference>
<dbReference type="InterPro" id="IPR017926">
    <property type="entry name" value="GATASE"/>
</dbReference>
<dbReference type="InterPro" id="IPR029062">
    <property type="entry name" value="Class_I_gatase-like"/>
</dbReference>
<gene>
    <name evidence="3" type="ORF">P0082_01490</name>
</gene>
<evidence type="ECO:0000256" key="1">
    <source>
        <dbReference type="ARBA" id="ARBA00022962"/>
    </source>
</evidence>
<reference evidence="3 4" key="1">
    <citation type="submission" date="2023-04" db="EMBL/GenBank/DDBJ databases">
        <title>Spirochaete genome identified in red abalone sample constitutes a novel genus.</title>
        <authorList>
            <person name="Sharma S.P."/>
            <person name="Purcell C.M."/>
            <person name="Hyde J.R."/>
            <person name="Severin A.J."/>
        </authorList>
    </citation>
    <scope>NUCLEOTIDE SEQUENCE [LARGE SCALE GENOMIC DNA]</scope>
    <source>
        <strain evidence="3 4">SP-2023</strain>
    </source>
</reference>
<sequence>MSQTGNKALRFLMIDHYDSFTYNLLALIRLQGIEIDLIKEDEYHPINGSEKTYHALIFSPGPGGPDRTGSSLQYFDEWVGKLPIFGVCLGMQIMAHKLQQRSAHSSDAHAAGPYVVHQAASIQHGKTDRLRIRPGSQIFAGIPDGITVVRYHSLAIGAPEEQISSRAFSDGEVMSLEIPELKLYGVQFHPESLLSECGAKMINNFAALL</sequence>
<dbReference type="Gene3D" id="3.40.50.880">
    <property type="match status" value="1"/>
</dbReference>
<accession>A0ABY8MHT9</accession>
<dbReference type="PROSITE" id="PS51273">
    <property type="entry name" value="GATASE_TYPE_1"/>
    <property type="match status" value="1"/>
</dbReference>
<dbReference type="RefSeq" id="WP_326927744.1">
    <property type="nucleotide sequence ID" value="NZ_CP123443.1"/>
</dbReference>
<dbReference type="InterPro" id="IPR050472">
    <property type="entry name" value="Anth_synth/Amidotransfase"/>
</dbReference>
<feature type="domain" description="Glutamine amidotransferase" evidence="2">
    <location>
        <begin position="12"/>
        <end position="206"/>
    </location>
</feature>
<keyword evidence="1" id="KW-0315">Glutamine amidotransferase</keyword>
<protein>
    <submittedName>
        <fullName evidence="3">Aminodeoxychorismate/anthranilate synthase component II</fullName>
    </submittedName>
</protein>
<dbReference type="Pfam" id="PF00117">
    <property type="entry name" value="GATase"/>
    <property type="match status" value="1"/>
</dbReference>
<keyword evidence="4" id="KW-1185">Reference proteome</keyword>
<proteinExistence type="predicted"/>
<evidence type="ECO:0000313" key="4">
    <source>
        <dbReference type="Proteomes" id="UP001228690"/>
    </source>
</evidence>
<dbReference type="EMBL" id="CP123443">
    <property type="protein sequence ID" value="WGK69559.1"/>
    <property type="molecule type" value="Genomic_DNA"/>
</dbReference>
<dbReference type="PRINTS" id="PR00099">
    <property type="entry name" value="CPSGATASE"/>
</dbReference>
<evidence type="ECO:0000259" key="2">
    <source>
        <dbReference type="Pfam" id="PF00117"/>
    </source>
</evidence>
<dbReference type="InterPro" id="IPR006221">
    <property type="entry name" value="TrpG/PapA_dom"/>
</dbReference>
<name>A0ABY8MHT9_9SPIO</name>
<dbReference type="PANTHER" id="PTHR43418:SF4">
    <property type="entry name" value="MULTIFUNCTIONAL TRYPTOPHAN BIOSYNTHESIS PROTEIN"/>
    <property type="match status" value="1"/>
</dbReference>